<dbReference type="PRINTS" id="PR01434">
    <property type="entry name" value="NADHDHGNASE5"/>
</dbReference>
<gene>
    <name evidence="9" type="ORF">ACFOUW_05960</name>
</gene>
<dbReference type="RefSeq" id="WP_205122577.1">
    <property type="nucleotide sequence ID" value="NZ_JAFBCM010000001.1"/>
</dbReference>
<dbReference type="InterPro" id="IPR018393">
    <property type="entry name" value="NADHpl_OxRdtase_5_subgr"/>
</dbReference>
<feature type="transmembrane region" description="Helical" evidence="6">
    <location>
        <begin position="207"/>
        <end position="225"/>
    </location>
</feature>
<feature type="transmembrane region" description="Helical" evidence="6">
    <location>
        <begin position="304"/>
        <end position="325"/>
    </location>
</feature>
<evidence type="ECO:0000259" key="7">
    <source>
        <dbReference type="Pfam" id="PF00361"/>
    </source>
</evidence>
<dbReference type="Pfam" id="PF00361">
    <property type="entry name" value="Proton_antipo_M"/>
    <property type="match status" value="1"/>
</dbReference>
<feature type="transmembrane region" description="Helical" evidence="6">
    <location>
        <begin position="83"/>
        <end position="102"/>
    </location>
</feature>
<evidence type="ECO:0000256" key="5">
    <source>
        <dbReference type="RuleBase" id="RU000320"/>
    </source>
</evidence>
<dbReference type="Pfam" id="PF00662">
    <property type="entry name" value="Proton_antipo_N"/>
    <property type="match status" value="1"/>
</dbReference>
<feature type="transmembrane region" description="Helical" evidence="6">
    <location>
        <begin position="246"/>
        <end position="264"/>
    </location>
</feature>
<dbReference type="EMBL" id="JBHRZH010000005">
    <property type="protein sequence ID" value="MFC3760373.1"/>
    <property type="molecule type" value="Genomic_DNA"/>
</dbReference>
<feature type="transmembrane region" description="Helical" evidence="6">
    <location>
        <begin position="337"/>
        <end position="358"/>
    </location>
</feature>
<evidence type="ECO:0000256" key="6">
    <source>
        <dbReference type="SAM" id="Phobius"/>
    </source>
</evidence>
<sequence>MSLLLIAIVASIAAGVLALALGHRQPRAIGAIGVVGAGIAFLSAWGVVGAGLVGDLGTQLLSLAHIPTGSVGFDLAFRADGLSAFTSLLVASVALAVQIYSVDYLRGDARYPSYVAMVSLFTAAMLVVVAADDLLVLLVGWELMGICSYFLIGHHWERADARDGAVKAFIVTRLGDIGFLFGIFVLGLSAGTFRISELQRLAANGELSTGMVTLATLLLLCGVVGKSAQFPLHVWLPDAMAGPTPVSALIHAATMVAAGVFFVARMLNVFALAPVTMAVLAVIASITMLGAALAALAQDDVKRVLAWSTVSQLAYMLAGLAVGGYTASFLHLVSHGAFKALLFLCAGSVIHAVGGNAMSAMGGLRRAMPVTFWTMTVGLAALVGLPPLSGFFSKDAILGVAQESALHGNLVAWLVLVAGFATVVVTAMYATRLWLRVFFGPTAAGERAEAPVLMRWPLVVLAVPAALLGLLAFMPATLTSWLGNGPAPTLEAGELVHPLTAVISVALAVLAAGFVIGEWHRIDKRDPSRTLGRFEPILANAFGVDAFYERWVVRPVYGLARTVVAGDRDVVDFYVLGSGRAARAIAGLLRMIQTGNAQTYLTLLLAGVVLLAIAAGVVVS</sequence>
<evidence type="ECO:0000256" key="3">
    <source>
        <dbReference type="ARBA" id="ARBA00022989"/>
    </source>
</evidence>
<keyword evidence="10" id="KW-1185">Reference proteome</keyword>
<protein>
    <submittedName>
        <fullName evidence="9">NADH-quinone oxidoreductase subunit L</fullName>
    </submittedName>
</protein>
<evidence type="ECO:0000313" key="9">
    <source>
        <dbReference type="EMBL" id="MFC3760373.1"/>
    </source>
</evidence>
<feature type="domain" description="NADH:quinone oxidoreductase/Mrp antiporter transmembrane" evidence="7">
    <location>
        <begin position="131"/>
        <end position="406"/>
    </location>
</feature>
<evidence type="ECO:0000256" key="2">
    <source>
        <dbReference type="ARBA" id="ARBA00022692"/>
    </source>
</evidence>
<keyword evidence="3 6" id="KW-1133">Transmembrane helix</keyword>
<comment type="caution">
    <text evidence="9">The sequence shown here is derived from an EMBL/GenBank/DDBJ whole genome shotgun (WGS) entry which is preliminary data.</text>
</comment>
<dbReference type="NCBIfam" id="TIGR01974">
    <property type="entry name" value="NDH_I_L"/>
    <property type="match status" value="1"/>
</dbReference>
<dbReference type="Gene3D" id="1.20.5.2700">
    <property type="match status" value="1"/>
</dbReference>
<feature type="transmembrane region" description="Helical" evidence="6">
    <location>
        <begin position="270"/>
        <end position="297"/>
    </location>
</feature>
<dbReference type="InterPro" id="IPR001750">
    <property type="entry name" value="ND/Mrp_TM"/>
</dbReference>
<feature type="transmembrane region" description="Helical" evidence="6">
    <location>
        <begin position="456"/>
        <end position="475"/>
    </location>
</feature>
<organism evidence="9 10">
    <name type="scientific">Tenggerimyces flavus</name>
    <dbReference type="NCBI Taxonomy" id="1708749"/>
    <lineage>
        <taxon>Bacteria</taxon>
        <taxon>Bacillati</taxon>
        <taxon>Actinomycetota</taxon>
        <taxon>Actinomycetes</taxon>
        <taxon>Propionibacteriales</taxon>
        <taxon>Nocardioidaceae</taxon>
        <taxon>Tenggerimyces</taxon>
    </lineage>
</organism>
<proteinExistence type="predicted"/>
<feature type="transmembrane region" description="Helical" evidence="6">
    <location>
        <begin position="177"/>
        <end position="195"/>
    </location>
</feature>
<keyword evidence="4 6" id="KW-0472">Membrane</keyword>
<dbReference type="Proteomes" id="UP001595699">
    <property type="component" value="Unassembled WGS sequence"/>
</dbReference>
<feature type="transmembrane region" description="Helical" evidence="6">
    <location>
        <begin position="137"/>
        <end position="156"/>
    </location>
</feature>
<keyword evidence="2 5" id="KW-0812">Transmembrane</keyword>
<feature type="transmembrane region" description="Helical" evidence="6">
    <location>
        <begin position="370"/>
        <end position="392"/>
    </location>
</feature>
<comment type="subcellular location">
    <subcellularLocation>
        <location evidence="1">Endomembrane system</location>
        <topology evidence="1">Multi-pass membrane protein</topology>
    </subcellularLocation>
    <subcellularLocation>
        <location evidence="5">Membrane</location>
        <topology evidence="5">Multi-pass membrane protein</topology>
    </subcellularLocation>
</comment>
<feature type="domain" description="NADH-Ubiquinone oxidoreductase (complex I) chain 5 N-terminal" evidence="8">
    <location>
        <begin position="66"/>
        <end position="114"/>
    </location>
</feature>
<feature type="transmembrane region" description="Helical" evidence="6">
    <location>
        <begin position="412"/>
        <end position="435"/>
    </location>
</feature>
<feature type="transmembrane region" description="Helical" evidence="6">
    <location>
        <begin position="495"/>
        <end position="516"/>
    </location>
</feature>
<evidence type="ECO:0000256" key="1">
    <source>
        <dbReference type="ARBA" id="ARBA00004127"/>
    </source>
</evidence>
<dbReference type="InterPro" id="IPR003945">
    <property type="entry name" value="NU5C-like"/>
</dbReference>
<dbReference type="PANTHER" id="PTHR42829">
    <property type="entry name" value="NADH-UBIQUINONE OXIDOREDUCTASE CHAIN 5"/>
    <property type="match status" value="1"/>
</dbReference>
<feature type="transmembrane region" description="Helical" evidence="6">
    <location>
        <begin position="600"/>
        <end position="619"/>
    </location>
</feature>
<feature type="transmembrane region" description="Helical" evidence="6">
    <location>
        <begin position="114"/>
        <end position="131"/>
    </location>
</feature>
<accession>A0ABV7Y884</accession>
<reference evidence="10" key="1">
    <citation type="journal article" date="2019" name="Int. J. Syst. Evol. Microbiol.">
        <title>The Global Catalogue of Microorganisms (GCM) 10K type strain sequencing project: providing services to taxonomists for standard genome sequencing and annotation.</title>
        <authorList>
            <consortium name="The Broad Institute Genomics Platform"/>
            <consortium name="The Broad Institute Genome Sequencing Center for Infectious Disease"/>
            <person name="Wu L."/>
            <person name="Ma J."/>
        </authorList>
    </citation>
    <scope>NUCLEOTIDE SEQUENCE [LARGE SCALE GENOMIC DNA]</scope>
    <source>
        <strain evidence="10">CGMCC 4.7241</strain>
    </source>
</reference>
<evidence type="ECO:0000259" key="8">
    <source>
        <dbReference type="Pfam" id="PF00662"/>
    </source>
</evidence>
<feature type="transmembrane region" description="Helical" evidence="6">
    <location>
        <begin position="28"/>
        <end position="53"/>
    </location>
</feature>
<evidence type="ECO:0000256" key="4">
    <source>
        <dbReference type="ARBA" id="ARBA00023136"/>
    </source>
</evidence>
<name>A0ABV7Y884_9ACTN</name>
<evidence type="ECO:0000313" key="10">
    <source>
        <dbReference type="Proteomes" id="UP001595699"/>
    </source>
</evidence>
<dbReference type="InterPro" id="IPR001516">
    <property type="entry name" value="Proton_antipo_N"/>
</dbReference>
<dbReference type="PANTHER" id="PTHR42829:SF2">
    <property type="entry name" value="NADH-UBIQUINONE OXIDOREDUCTASE CHAIN 5"/>
    <property type="match status" value="1"/>
</dbReference>